<accession>A0A875S310</accession>
<dbReference type="GO" id="GO:0005737">
    <property type="term" value="C:cytoplasm"/>
    <property type="evidence" value="ECO:0007669"/>
    <property type="project" value="TreeGrafter"/>
</dbReference>
<keyword evidence="4" id="KW-1185">Reference proteome</keyword>
<dbReference type="KEGG" id="bnn:FOA43_002644"/>
<evidence type="ECO:0000313" key="3">
    <source>
        <dbReference type="EMBL" id="QPG75293.1"/>
    </source>
</evidence>
<evidence type="ECO:0000256" key="1">
    <source>
        <dbReference type="ARBA" id="ARBA00023002"/>
    </source>
</evidence>
<dbReference type="InterPro" id="IPR023210">
    <property type="entry name" value="NADP_OxRdtase_dom"/>
</dbReference>
<dbReference type="Proteomes" id="UP000662931">
    <property type="component" value="Chromosome 3"/>
</dbReference>
<protein>
    <recommendedName>
        <fullName evidence="2">NADP-dependent oxidoreductase domain-containing protein</fullName>
    </recommendedName>
</protein>
<gene>
    <name evidence="3" type="ORF">FOA43_002644</name>
</gene>
<dbReference type="RefSeq" id="XP_038778858.1">
    <property type="nucleotide sequence ID" value="XM_038922930.1"/>
</dbReference>
<dbReference type="Gene3D" id="3.20.20.100">
    <property type="entry name" value="NADP-dependent oxidoreductase domain"/>
    <property type="match status" value="1"/>
</dbReference>
<dbReference type="PANTHER" id="PTHR43625:SF40">
    <property type="entry name" value="ALDO-KETO REDUCTASE YAKC [NADP(+)]"/>
    <property type="match status" value="1"/>
</dbReference>
<dbReference type="GO" id="GO:0016491">
    <property type="term" value="F:oxidoreductase activity"/>
    <property type="evidence" value="ECO:0007669"/>
    <property type="project" value="UniProtKB-KW"/>
</dbReference>
<proteinExistence type="predicted"/>
<dbReference type="InterPro" id="IPR036812">
    <property type="entry name" value="NAD(P)_OxRdtase_dom_sf"/>
</dbReference>
<keyword evidence="1" id="KW-0560">Oxidoreductase</keyword>
<feature type="domain" description="NADP-dependent oxidoreductase" evidence="2">
    <location>
        <begin position="22"/>
        <end position="311"/>
    </location>
</feature>
<dbReference type="AlphaFoldDB" id="A0A875S310"/>
<dbReference type="GeneID" id="62196045"/>
<dbReference type="OrthoDB" id="48988at2759"/>
<dbReference type="EMBL" id="CP064814">
    <property type="protein sequence ID" value="QPG75293.1"/>
    <property type="molecule type" value="Genomic_DNA"/>
</dbReference>
<dbReference type="Pfam" id="PF00248">
    <property type="entry name" value="Aldo_ket_red"/>
    <property type="match status" value="1"/>
</dbReference>
<sequence>MSNFPMSKQILKIGDVVVPAPGFGAMSLVDAYKTNRDDPMLVLKKAYDLGCRFWDTADVYSNTGYGESERFIGEFLKKYNIPREDIFLCTKFGFKKNGSNQVIDGSPEYCKMAFDRSLKNLGVDYVDLYYLHRVDPNVPIEDSVSAMAEIRNSGKAKFLGISECTAKQLRRANSITKIDAVQREYSLFDRSAEETGLKDACDELGVAFVAYSPLGRGFLTGTFKKRDDINDSRKDHPRFSEGNFDKNLELVRVVEELSKAKGVKPSQFALAWILHQNAIPIPGTSHVARVVENFESRNIHFTDDELKQIRKRIDNVTLVGQRKFRMSNVDA</sequence>
<reference evidence="3" key="1">
    <citation type="submission" date="2020-10" db="EMBL/GenBank/DDBJ databases">
        <authorList>
            <person name="Roach M.J.R."/>
        </authorList>
    </citation>
    <scope>NUCLEOTIDE SEQUENCE</scope>
    <source>
        <strain evidence="3">CBS 1945</strain>
    </source>
</reference>
<dbReference type="PANTHER" id="PTHR43625">
    <property type="entry name" value="AFLATOXIN B1 ALDEHYDE REDUCTASE"/>
    <property type="match status" value="1"/>
</dbReference>
<organism evidence="3 4">
    <name type="scientific">Eeniella nana</name>
    <name type="common">Yeast</name>
    <name type="synonym">Brettanomyces nanus</name>
    <dbReference type="NCBI Taxonomy" id="13502"/>
    <lineage>
        <taxon>Eukaryota</taxon>
        <taxon>Fungi</taxon>
        <taxon>Dikarya</taxon>
        <taxon>Ascomycota</taxon>
        <taxon>Saccharomycotina</taxon>
        <taxon>Pichiomycetes</taxon>
        <taxon>Pichiales</taxon>
        <taxon>Pichiaceae</taxon>
        <taxon>Brettanomyces</taxon>
    </lineage>
</organism>
<evidence type="ECO:0000313" key="4">
    <source>
        <dbReference type="Proteomes" id="UP000662931"/>
    </source>
</evidence>
<dbReference type="InterPro" id="IPR050791">
    <property type="entry name" value="Aldo-Keto_reductase"/>
</dbReference>
<evidence type="ECO:0000259" key="2">
    <source>
        <dbReference type="Pfam" id="PF00248"/>
    </source>
</evidence>
<name>A0A875S310_EENNA</name>
<dbReference type="SUPFAM" id="SSF51430">
    <property type="entry name" value="NAD(P)-linked oxidoreductase"/>
    <property type="match status" value="1"/>
</dbReference>